<comment type="caution">
    <text evidence="2">The sequence shown here is derived from an EMBL/GenBank/DDBJ whole genome shotgun (WGS) entry which is preliminary data.</text>
</comment>
<dbReference type="AlphaFoldDB" id="A0A439D9B5"/>
<protein>
    <submittedName>
        <fullName evidence="2">Uncharacterized protein</fullName>
    </submittedName>
</protein>
<evidence type="ECO:0000313" key="3">
    <source>
        <dbReference type="Proteomes" id="UP000286045"/>
    </source>
</evidence>
<evidence type="ECO:0000313" key="2">
    <source>
        <dbReference type="EMBL" id="RWA10999.1"/>
    </source>
</evidence>
<dbReference type="Proteomes" id="UP000286045">
    <property type="component" value="Unassembled WGS sequence"/>
</dbReference>
<gene>
    <name evidence="2" type="ORF">EKO27_g4134</name>
</gene>
<organism evidence="2 3">
    <name type="scientific">Xylaria grammica</name>
    <dbReference type="NCBI Taxonomy" id="363999"/>
    <lineage>
        <taxon>Eukaryota</taxon>
        <taxon>Fungi</taxon>
        <taxon>Dikarya</taxon>
        <taxon>Ascomycota</taxon>
        <taxon>Pezizomycotina</taxon>
        <taxon>Sordariomycetes</taxon>
        <taxon>Xylariomycetidae</taxon>
        <taxon>Xylariales</taxon>
        <taxon>Xylariaceae</taxon>
        <taxon>Xylaria</taxon>
    </lineage>
</organism>
<accession>A0A439D9B5</accession>
<sequence length="394" mass="44357">MTETPPKIWKNPWVSRSLSSVNVGTLPTTDLSRGDSEVNTDELQPPASLTASLGAKFVSGVLKVFNVAGRRTRREREALSMARVDNLISLIRDIDEGIPQKVRPEVITRKILPGDYGALLARLGSSDDDISGFFHEALRYEYRPSLTGRAQFTIRLNSRFHEPDDTPGKYTSKTVDIARGIDPTGSMVLKVGEKSLRADCSYQYTPVGISQPALVVEVAWSQSTAKLRKKATEFIQESEGDIRTVVGFDFSGAWETWGKIKEEWDRTGTPQRGPACVYVWRAVFDNETGKTMLDKEGQPQMTESTHVFCDEHGETNLDERVCLRLQDMIPERVLREENIDGRGLRGVQLVIDSPTLMHYFDKDLQHQKAFDDETKPERYLEEAEKNAKVERASS</sequence>
<dbReference type="EMBL" id="RYZI01000094">
    <property type="protein sequence ID" value="RWA10999.1"/>
    <property type="molecule type" value="Genomic_DNA"/>
</dbReference>
<reference evidence="2 3" key="1">
    <citation type="submission" date="2018-12" db="EMBL/GenBank/DDBJ databases">
        <title>Draft genome sequence of Xylaria grammica IHI A82.</title>
        <authorList>
            <person name="Buettner E."/>
            <person name="Kellner H."/>
        </authorList>
    </citation>
    <scope>NUCLEOTIDE SEQUENCE [LARGE SCALE GENOMIC DNA]</scope>
    <source>
        <strain evidence="2 3">IHI A82</strain>
    </source>
</reference>
<name>A0A439D9B5_9PEZI</name>
<keyword evidence="3" id="KW-1185">Reference proteome</keyword>
<evidence type="ECO:0000256" key="1">
    <source>
        <dbReference type="SAM" id="MobiDB-lite"/>
    </source>
</evidence>
<feature type="region of interest" description="Disordered" evidence="1">
    <location>
        <begin position="370"/>
        <end position="394"/>
    </location>
</feature>
<proteinExistence type="predicted"/>